<gene>
    <name evidence="5" type="ORF">MPRF_23980</name>
</gene>
<organism evidence="5 6">
    <name type="scientific">Mycolicibacterium parafortuitum</name>
    <name type="common">Mycobacterium parafortuitum</name>
    <dbReference type="NCBI Taxonomy" id="39692"/>
    <lineage>
        <taxon>Bacteria</taxon>
        <taxon>Bacillati</taxon>
        <taxon>Actinomycetota</taxon>
        <taxon>Actinomycetes</taxon>
        <taxon>Mycobacteriales</taxon>
        <taxon>Mycobacteriaceae</taxon>
        <taxon>Mycolicibacterium</taxon>
    </lineage>
</organism>
<proteinExistence type="predicted"/>
<dbReference type="InterPro" id="IPR036291">
    <property type="entry name" value="NAD(P)-bd_dom_sf"/>
</dbReference>
<feature type="domain" description="Dihydrodipicolinate reductase N-terminal" evidence="3">
    <location>
        <begin position="13"/>
        <end position="76"/>
    </location>
</feature>
<dbReference type="SUPFAM" id="SSF51735">
    <property type="entry name" value="NAD(P)-binding Rossmann-fold domains"/>
    <property type="match status" value="1"/>
</dbReference>
<evidence type="ECO:0000313" key="6">
    <source>
        <dbReference type="Proteomes" id="UP000466554"/>
    </source>
</evidence>
<evidence type="ECO:0000256" key="2">
    <source>
        <dbReference type="ARBA" id="ARBA00023002"/>
    </source>
</evidence>
<dbReference type="Gene3D" id="3.40.50.720">
    <property type="entry name" value="NAD(P)-binding Rossmann-like Domain"/>
    <property type="match status" value="1"/>
</dbReference>
<evidence type="ECO:0000259" key="4">
    <source>
        <dbReference type="Pfam" id="PF19328"/>
    </source>
</evidence>
<dbReference type="Pfam" id="PF01113">
    <property type="entry name" value="DapB_N"/>
    <property type="match status" value="1"/>
</dbReference>
<sequence length="352" mass="37745">MPDKTYRVIQWMTGDVGQVGIRHFAASPVFELAGVLVHSKDKVGKDAGEIAGIGPTGVTATDDIDAMIATDADCVFYTPVIMDVDTVCRLLRSGKNVVTTAGFFYPGNDFRDPAEQIRAACDDGGTSFHGGGIHPGYAGDLLPLTLARVMSRVDTVNVYEVVDVLKDAPMDHIDWMGFGKDKERFLSEPTILGLAVPFFAQSMHMIADGLGVTIDEVTAADIDVATAAADIPHPDGAIPKGTVAAQRHEWTAWVDGKPLIVFHAIYVTAGPDLLEPAWDWGETRYEIVIDGDPPTGLTLKGVRQPDGTMTHPGYDWTAMGAVNAIPDVCDGPPGWLTHLDLGLIRPRGLVRS</sequence>
<dbReference type="CDD" id="cd24146">
    <property type="entry name" value="nat-AmDH_N_like"/>
    <property type="match status" value="1"/>
</dbReference>
<name>A0A7I7U4J8_MYCPF</name>
<protein>
    <recommendedName>
        <fullName evidence="7">Dihydrodipicolinate reductase</fullName>
    </recommendedName>
</protein>
<dbReference type="InterPro" id="IPR045760">
    <property type="entry name" value="DAP_DH_C"/>
</dbReference>
<evidence type="ECO:0000313" key="5">
    <source>
        <dbReference type="EMBL" id="BBY75499.1"/>
    </source>
</evidence>
<dbReference type="Pfam" id="PF19328">
    <property type="entry name" value="DAP_DH_C"/>
    <property type="match status" value="1"/>
</dbReference>
<dbReference type="RefSeq" id="WP_163766400.1">
    <property type="nucleotide sequence ID" value="NZ_AP022598.1"/>
</dbReference>
<accession>A0A7I7U4J8</accession>
<reference evidence="5 6" key="1">
    <citation type="journal article" date="2019" name="Emerg. Microbes Infect.">
        <title>Comprehensive subspecies identification of 175 nontuberculous mycobacteria species based on 7547 genomic profiles.</title>
        <authorList>
            <person name="Matsumoto Y."/>
            <person name="Kinjo T."/>
            <person name="Motooka D."/>
            <person name="Nabeya D."/>
            <person name="Jung N."/>
            <person name="Uechi K."/>
            <person name="Horii T."/>
            <person name="Iida T."/>
            <person name="Fujita J."/>
            <person name="Nakamura S."/>
        </authorList>
    </citation>
    <scope>NUCLEOTIDE SEQUENCE [LARGE SCALE GENOMIC DNA]</scope>
    <source>
        <strain evidence="5 6">JCM 6367</strain>
    </source>
</reference>
<keyword evidence="2" id="KW-0560">Oxidoreductase</keyword>
<evidence type="ECO:0008006" key="7">
    <source>
        <dbReference type="Google" id="ProtNLM"/>
    </source>
</evidence>
<dbReference type="AlphaFoldDB" id="A0A7I7U4J8"/>
<dbReference type="Proteomes" id="UP000466554">
    <property type="component" value="Chromosome"/>
</dbReference>
<dbReference type="EMBL" id="AP022598">
    <property type="protein sequence ID" value="BBY75499.1"/>
    <property type="molecule type" value="Genomic_DNA"/>
</dbReference>
<evidence type="ECO:0000259" key="3">
    <source>
        <dbReference type="Pfam" id="PF01113"/>
    </source>
</evidence>
<evidence type="ECO:0000256" key="1">
    <source>
        <dbReference type="ARBA" id="ARBA00022857"/>
    </source>
</evidence>
<dbReference type="GO" id="GO:0008839">
    <property type="term" value="F:4-hydroxy-tetrahydrodipicolinate reductase"/>
    <property type="evidence" value="ECO:0007669"/>
    <property type="project" value="InterPro"/>
</dbReference>
<dbReference type="InterPro" id="IPR000846">
    <property type="entry name" value="DapB_N"/>
</dbReference>
<keyword evidence="1" id="KW-0521">NADP</keyword>
<feature type="domain" description="2,4-diaminopentanoate dehydrogenase C-terminal" evidence="4">
    <location>
        <begin position="140"/>
        <end position="344"/>
    </location>
</feature>
<dbReference type="GO" id="GO:0009089">
    <property type="term" value="P:lysine biosynthetic process via diaminopimelate"/>
    <property type="evidence" value="ECO:0007669"/>
    <property type="project" value="InterPro"/>
</dbReference>